<dbReference type="RefSeq" id="WP_209661861.1">
    <property type="nucleotide sequence ID" value="NZ_JAGGLI010000041.1"/>
</dbReference>
<feature type="domain" description="DUF2179" evidence="7">
    <location>
        <begin position="225"/>
        <end position="279"/>
    </location>
</feature>
<evidence type="ECO:0000313" key="9">
    <source>
        <dbReference type="Proteomes" id="UP001314903"/>
    </source>
</evidence>
<dbReference type="Pfam" id="PF10035">
    <property type="entry name" value="DUF2179"/>
    <property type="match status" value="1"/>
</dbReference>
<sequence length="287" mass="31618">MKPIIKPNIKPTTRIMTLALGSLVCSVAINGFLRPLGLISSGITGLSIILNHISSINIGLIVFTLNIPLFILAYFKLKKEFVIYSLINMIMFSTMLGLTGNVYQYIGVDNVMLSALVGGALNGIGMGITFRGRGSQGGIDIVGAIIRKNWEISIGSALMLIDLAIIATGGYVFGIESFLYTLTALYIGYQFLDKVQATFDSKKSVMIISHKPKEIGTALMQEMNRAITYLKGEGGYTGNEKNIIYTIVNPREIPKIKKIVNEHDPNAFISVFETNEVRGYRFEERFI</sequence>
<dbReference type="CDD" id="cd16380">
    <property type="entry name" value="YitT_C"/>
    <property type="match status" value="1"/>
</dbReference>
<proteinExistence type="predicted"/>
<evidence type="ECO:0000256" key="4">
    <source>
        <dbReference type="ARBA" id="ARBA00022989"/>
    </source>
</evidence>
<keyword evidence="9" id="KW-1185">Reference proteome</keyword>
<keyword evidence="5 6" id="KW-0472">Membrane</keyword>
<organism evidence="8 9">
    <name type="scientific">Acetoanaerobium pronyense</name>
    <dbReference type="NCBI Taxonomy" id="1482736"/>
    <lineage>
        <taxon>Bacteria</taxon>
        <taxon>Bacillati</taxon>
        <taxon>Bacillota</taxon>
        <taxon>Clostridia</taxon>
        <taxon>Peptostreptococcales</taxon>
        <taxon>Filifactoraceae</taxon>
        <taxon>Acetoanaerobium</taxon>
    </lineage>
</organism>
<keyword evidence="3 6" id="KW-0812">Transmembrane</keyword>
<dbReference type="InterPro" id="IPR019264">
    <property type="entry name" value="DUF2179"/>
</dbReference>
<feature type="transmembrane region" description="Helical" evidence="6">
    <location>
        <begin position="82"/>
        <end position="106"/>
    </location>
</feature>
<dbReference type="InterPro" id="IPR051461">
    <property type="entry name" value="UPF0750_membrane"/>
</dbReference>
<evidence type="ECO:0000256" key="3">
    <source>
        <dbReference type="ARBA" id="ARBA00022692"/>
    </source>
</evidence>
<dbReference type="InterPro" id="IPR003740">
    <property type="entry name" value="YitT"/>
</dbReference>
<name>A0ABS4KNT7_9FIRM</name>
<evidence type="ECO:0000256" key="1">
    <source>
        <dbReference type="ARBA" id="ARBA00004651"/>
    </source>
</evidence>
<feature type="transmembrane region" description="Helical" evidence="6">
    <location>
        <begin position="152"/>
        <end position="173"/>
    </location>
</feature>
<accession>A0ABS4KNT7</accession>
<dbReference type="InterPro" id="IPR015867">
    <property type="entry name" value="N-reg_PII/ATP_PRibTrfase_C"/>
</dbReference>
<dbReference type="Gene3D" id="3.30.70.120">
    <property type="match status" value="1"/>
</dbReference>
<evidence type="ECO:0000256" key="2">
    <source>
        <dbReference type="ARBA" id="ARBA00022475"/>
    </source>
</evidence>
<evidence type="ECO:0000256" key="6">
    <source>
        <dbReference type="SAM" id="Phobius"/>
    </source>
</evidence>
<evidence type="ECO:0000259" key="7">
    <source>
        <dbReference type="Pfam" id="PF10035"/>
    </source>
</evidence>
<keyword evidence="2" id="KW-1003">Cell membrane</keyword>
<comment type="subcellular location">
    <subcellularLocation>
        <location evidence="1">Cell membrane</location>
        <topology evidence="1">Multi-pass membrane protein</topology>
    </subcellularLocation>
</comment>
<evidence type="ECO:0000256" key="5">
    <source>
        <dbReference type="ARBA" id="ARBA00023136"/>
    </source>
</evidence>
<reference evidence="8 9" key="1">
    <citation type="submission" date="2021-03" db="EMBL/GenBank/DDBJ databases">
        <title>Genomic Encyclopedia of Type Strains, Phase IV (KMG-IV): sequencing the most valuable type-strain genomes for metagenomic binning, comparative biology and taxonomic classification.</title>
        <authorList>
            <person name="Goeker M."/>
        </authorList>
    </citation>
    <scope>NUCLEOTIDE SEQUENCE [LARGE SCALE GENOMIC DNA]</scope>
    <source>
        <strain evidence="8 9">DSM 27512</strain>
    </source>
</reference>
<feature type="transmembrane region" description="Helical" evidence="6">
    <location>
        <begin position="53"/>
        <end position="75"/>
    </location>
</feature>
<gene>
    <name evidence="8" type="ORF">J2Z35_002631</name>
</gene>
<dbReference type="EMBL" id="JAGGLI010000041">
    <property type="protein sequence ID" value="MBP2028801.1"/>
    <property type="molecule type" value="Genomic_DNA"/>
</dbReference>
<dbReference type="PANTHER" id="PTHR33545:SF5">
    <property type="entry name" value="UPF0750 MEMBRANE PROTEIN YITT"/>
    <property type="match status" value="1"/>
</dbReference>
<dbReference type="Pfam" id="PF02588">
    <property type="entry name" value="YitT_membrane"/>
    <property type="match status" value="1"/>
</dbReference>
<dbReference type="Proteomes" id="UP001314903">
    <property type="component" value="Unassembled WGS sequence"/>
</dbReference>
<protein>
    <submittedName>
        <fullName evidence="8">Uncharacterized membrane-anchored protein YitT (DUF2179 family)</fullName>
    </submittedName>
</protein>
<dbReference type="PANTHER" id="PTHR33545">
    <property type="entry name" value="UPF0750 MEMBRANE PROTEIN YITT-RELATED"/>
    <property type="match status" value="1"/>
</dbReference>
<feature type="transmembrane region" description="Helical" evidence="6">
    <location>
        <begin position="112"/>
        <end position="131"/>
    </location>
</feature>
<evidence type="ECO:0000313" key="8">
    <source>
        <dbReference type="EMBL" id="MBP2028801.1"/>
    </source>
</evidence>
<dbReference type="PIRSF" id="PIRSF006483">
    <property type="entry name" value="Membrane_protein_YitT"/>
    <property type="match status" value="1"/>
</dbReference>
<comment type="caution">
    <text evidence="8">The sequence shown here is derived from an EMBL/GenBank/DDBJ whole genome shotgun (WGS) entry which is preliminary data.</text>
</comment>
<keyword evidence="4 6" id="KW-1133">Transmembrane helix</keyword>
<feature type="transmembrane region" description="Helical" evidence="6">
    <location>
        <begin position="12"/>
        <end position="33"/>
    </location>
</feature>